<dbReference type="Gene3D" id="3.40.640.10">
    <property type="entry name" value="Type I PLP-dependent aspartate aminotransferase-like (Major domain)"/>
    <property type="match status" value="1"/>
</dbReference>
<dbReference type="PROSITE" id="PS00868">
    <property type="entry name" value="CYS_MET_METAB_PP"/>
    <property type="match status" value="1"/>
</dbReference>
<dbReference type="FunFam" id="3.40.640.10:FF:000046">
    <property type="entry name" value="Cystathionine gamma-lyase"/>
    <property type="match status" value="1"/>
</dbReference>
<dbReference type="SMR" id="A0A2W1K030"/>
<dbReference type="SUPFAM" id="SSF53383">
    <property type="entry name" value="PLP-dependent transferases"/>
    <property type="match status" value="1"/>
</dbReference>
<dbReference type="RefSeq" id="WP_012536942.1">
    <property type="nucleotide sequence ID" value="NZ_AP025160.1"/>
</dbReference>
<evidence type="ECO:0000313" key="6">
    <source>
        <dbReference type="EMBL" id="PZD79926.1"/>
    </source>
</evidence>
<dbReference type="GO" id="GO:0005737">
    <property type="term" value="C:cytoplasm"/>
    <property type="evidence" value="ECO:0007669"/>
    <property type="project" value="TreeGrafter"/>
</dbReference>
<dbReference type="AlphaFoldDB" id="A0A2W1K030"/>
<dbReference type="CDD" id="cd00614">
    <property type="entry name" value="CGS_like"/>
    <property type="match status" value="1"/>
</dbReference>
<dbReference type="HAMAP" id="MF_02056">
    <property type="entry name" value="MetZ"/>
    <property type="match status" value="1"/>
</dbReference>
<comment type="catalytic activity">
    <reaction evidence="3">
        <text>O-succinyl-L-homoserine + hydrogen sulfide = L-homocysteine + succinate</text>
        <dbReference type="Rhea" id="RHEA:27826"/>
        <dbReference type="ChEBI" id="CHEBI:29919"/>
        <dbReference type="ChEBI" id="CHEBI:30031"/>
        <dbReference type="ChEBI" id="CHEBI:57661"/>
        <dbReference type="ChEBI" id="CHEBI:58199"/>
    </reaction>
</comment>
<dbReference type="GO" id="GO:0016846">
    <property type="term" value="F:carbon-sulfur lyase activity"/>
    <property type="evidence" value="ECO:0007669"/>
    <property type="project" value="TreeGrafter"/>
</dbReference>
<dbReference type="InterPro" id="IPR015422">
    <property type="entry name" value="PyrdxlP-dep_Trfase_small"/>
</dbReference>
<dbReference type="OrthoDB" id="5288860at2"/>
<dbReference type="Proteomes" id="UP000248886">
    <property type="component" value="Unassembled WGS sequence"/>
</dbReference>
<comment type="function">
    <text evidence="3">Catalyzes the formation of L-homocysteine from O-succinyl-L-homoserine (OSHS) and hydrogen sulfide.</text>
</comment>
<dbReference type="GO" id="GO:0071268">
    <property type="term" value="P:homocysteine biosynthetic process"/>
    <property type="evidence" value="ECO:0007669"/>
    <property type="project" value="InterPro"/>
</dbReference>
<keyword evidence="2 3" id="KW-0663">Pyridoxal phosphate</keyword>
<proteinExistence type="inferred from homology"/>
<dbReference type="EC" id="2.5.1.-" evidence="3"/>
<evidence type="ECO:0000313" key="7">
    <source>
        <dbReference type="Proteomes" id="UP000248886"/>
    </source>
</evidence>
<comment type="cofactor">
    <cofactor evidence="1 3 5">
        <name>pyridoxal 5'-phosphate</name>
        <dbReference type="ChEBI" id="CHEBI:597326"/>
    </cofactor>
</comment>
<comment type="pathway">
    <text evidence="3">Amino-acid biosynthesis; L-methionine biosynthesis via de novo pathway; L-homocysteine from O-succinyl-L-homoserine: step 1/1.</text>
</comment>
<dbReference type="GO" id="GO:0019346">
    <property type="term" value="P:transsulfuration"/>
    <property type="evidence" value="ECO:0007669"/>
    <property type="project" value="InterPro"/>
</dbReference>
<dbReference type="GeneID" id="65281199"/>
<evidence type="ECO:0000256" key="4">
    <source>
        <dbReference type="PIRSR" id="PIRSR001434-2"/>
    </source>
</evidence>
<dbReference type="GO" id="GO:0030170">
    <property type="term" value="F:pyridoxal phosphate binding"/>
    <property type="evidence" value="ECO:0007669"/>
    <property type="project" value="UniProtKB-UniRule"/>
</dbReference>
<dbReference type="InterPro" id="IPR015424">
    <property type="entry name" value="PyrdxlP-dep_Trfase"/>
</dbReference>
<dbReference type="EMBL" id="QKQP01000012">
    <property type="protein sequence ID" value="PZD79926.1"/>
    <property type="molecule type" value="Genomic_DNA"/>
</dbReference>
<evidence type="ECO:0000256" key="3">
    <source>
        <dbReference type="HAMAP-Rule" id="MF_02056"/>
    </source>
</evidence>
<dbReference type="Pfam" id="PF01053">
    <property type="entry name" value="Cys_Met_Meta_PP"/>
    <property type="match status" value="1"/>
</dbReference>
<dbReference type="InterPro" id="IPR000277">
    <property type="entry name" value="Cys/Met-Metab_PyrdxlP-dep_enz"/>
</dbReference>
<gene>
    <name evidence="3" type="primary">metZ</name>
    <name evidence="6" type="ORF">DN052_15485</name>
</gene>
<evidence type="ECO:0000256" key="2">
    <source>
        <dbReference type="ARBA" id="ARBA00022898"/>
    </source>
</evidence>
<reference evidence="6 7" key="1">
    <citation type="submission" date="2018-06" db="EMBL/GenBank/DDBJ databases">
        <title>Draft sequence of Acidithiobacillus ferrooxidans CCM 4253.</title>
        <authorList>
            <person name="Moya-Beltran A."/>
            <person name="Castro M."/>
            <person name="Covarrubias P.C."/>
            <person name="Issotta F."/>
            <person name="Janiczek O."/>
            <person name="Mandl M."/>
            <person name="Kucera J."/>
            <person name="Quatrini R."/>
        </authorList>
    </citation>
    <scope>NUCLEOTIDE SEQUENCE [LARGE SCALE GENOMIC DNA]</scope>
    <source>
        <strain evidence="6 7">CCM 4253</strain>
    </source>
</reference>
<feature type="modified residue" description="N6-(pyridoxal phosphate)lysine" evidence="3 4">
    <location>
        <position position="216"/>
    </location>
</feature>
<dbReference type="GO" id="GO:0016765">
    <property type="term" value="F:transferase activity, transferring alkyl or aryl (other than methyl) groups"/>
    <property type="evidence" value="ECO:0007669"/>
    <property type="project" value="UniProtKB-UniRule"/>
</dbReference>
<dbReference type="InterPro" id="IPR006234">
    <property type="entry name" value="O-succ-hSer_sulfhydrylase"/>
</dbReference>
<organism evidence="6 7">
    <name type="scientific">Acidithiobacillus ferrooxidans</name>
    <name type="common">Thiobacillus ferrooxidans</name>
    <dbReference type="NCBI Taxonomy" id="920"/>
    <lineage>
        <taxon>Bacteria</taxon>
        <taxon>Pseudomonadati</taxon>
        <taxon>Pseudomonadota</taxon>
        <taxon>Acidithiobacillia</taxon>
        <taxon>Acidithiobacillales</taxon>
        <taxon>Acidithiobacillaceae</taxon>
        <taxon>Acidithiobacillus</taxon>
    </lineage>
</organism>
<keyword evidence="3" id="KW-0028">Amino-acid biosynthesis</keyword>
<keyword evidence="3" id="KW-0486">Methionine biosynthesis</keyword>
<comment type="similarity">
    <text evidence="3">Belongs to the trans-sulfuration enzymes family. MetZ subfamily.</text>
</comment>
<evidence type="ECO:0000256" key="1">
    <source>
        <dbReference type="ARBA" id="ARBA00001933"/>
    </source>
</evidence>
<sequence>MNTKNTNPDWADRLRPETIAIRAGIHRTQEQEHSEAIFPTSSFVFDSAEEAADRFAGRVPGNIYARFTNPTVRTFEERLAALEGAEACVATASGMAACLTAFMGILKAGDHVVASRSIFGTTVQLLGNILSRFGVETSFVPLADVPAWRAALRPNTRMLFLETPSNPLTEIGDMQALADLAHVHDAWLVVDNCFCTPALQQPLKFGADLVIHSATKYLDGQGRTLGGAVCGSTELLNSGPRNFVRTAGPSLSPFNAWVQLKGLETLGLRMERHCANAQKIAEWLEARPEVARVYYPGLDSHPQQALAARQQRLPGAILSFDLHGGQKAAWAFVDALRLLSLTANLGDAKTTITHPASTTHSRVSPEARAAAGVGDGLLRISVGLEHADDLREDMERGFAALVAR</sequence>
<comment type="subunit">
    <text evidence="3">Homotetramer.</text>
</comment>
<evidence type="ECO:0000256" key="5">
    <source>
        <dbReference type="RuleBase" id="RU362118"/>
    </source>
</evidence>
<dbReference type="OMA" id="YKQDGVG"/>
<keyword evidence="3" id="KW-0808">Transferase</keyword>
<accession>A0A2W1K030</accession>
<dbReference type="GO" id="GO:0071266">
    <property type="term" value="P:'de novo' L-methionine biosynthetic process"/>
    <property type="evidence" value="ECO:0007669"/>
    <property type="project" value="UniProtKB-UniRule"/>
</dbReference>
<dbReference type="NCBIfam" id="TIGR01325">
    <property type="entry name" value="O_suc_HS_sulf"/>
    <property type="match status" value="1"/>
</dbReference>
<dbReference type="InterPro" id="IPR054542">
    <property type="entry name" value="Cys_met_metab_PP"/>
</dbReference>
<dbReference type="PIRSF" id="PIRSF001434">
    <property type="entry name" value="CGS"/>
    <property type="match status" value="1"/>
</dbReference>
<dbReference type="FunFam" id="3.90.1150.10:FF:000033">
    <property type="entry name" value="Cystathionine gamma-synthase"/>
    <property type="match status" value="1"/>
</dbReference>
<dbReference type="PANTHER" id="PTHR11808:SF80">
    <property type="entry name" value="CYSTATHIONINE GAMMA-LYASE"/>
    <property type="match status" value="1"/>
</dbReference>
<dbReference type="InterPro" id="IPR015421">
    <property type="entry name" value="PyrdxlP-dep_Trfase_major"/>
</dbReference>
<dbReference type="PANTHER" id="PTHR11808">
    <property type="entry name" value="TRANS-SULFURATION ENZYME FAMILY MEMBER"/>
    <property type="match status" value="1"/>
</dbReference>
<protein>
    <recommendedName>
        <fullName evidence="3">O-succinylhomoserine sulfhydrylase</fullName>
        <shortName evidence="3">OSH sulfhydrylase</shortName>
        <shortName evidence="3">OSHS sulfhydrylase</shortName>
        <ecNumber evidence="3">2.5.1.-</ecNumber>
    </recommendedName>
</protein>
<comment type="caution">
    <text evidence="6">The sequence shown here is derived from an EMBL/GenBank/DDBJ whole genome shotgun (WGS) entry which is preliminary data.</text>
</comment>
<dbReference type="Gene3D" id="3.90.1150.10">
    <property type="entry name" value="Aspartate Aminotransferase, domain 1"/>
    <property type="match status" value="1"/>
</dbReference>
<dbReference type="UniPathway" id="UPA00051">
    <property type="reaction ID" value="UER00449"/>
</dbReference>
<dbReference type="NCBIfam" id="NF006003">
    <property type="entry name" value="PRK08133.1"/>
    <property type="match status" value="1"/>
</dbReference>
<name>A0A2W1K030_ACIFR</name>